<evidence type="ECO:0000256" key="1">
    <source>
        <dbReference type="SAM" id="Coils"/>
    </source>
</evidence>
<dbReference type="Pfam" id="PF06810">
    <property type="entry name" value="Phage_scaffold"/>
    <property type="match status" value="1"/>
</dbReference>
<gene>
    <name evidence="3" type="ORF">PACILC2_21930</name>
</gene>
<dbReference type="InterPro" id="IPR009636">
    <property type="entry name" value="SCAF"/>
</dbReference>
<dbReference type="RefSeq" id="WP_244863403.1">
    <property type="nucleotide sequence ID" value="NZ_BOVJ01000067.1"/>
</dbReference>
<keyword evidence="1" id="KW-0175">Coiled coil</keyword>
<protein>
    <submittedName>
        <fullName evidence="3">Scaffold protein</fullName>
    </submittedName>
</protein>
<proteinExistence type="predicted"/>
<accession>A0ABQ4N626</accession>
<feature type="coiled-coil region" evidence="1">
    <location>
        <begin position="39"/>
        <end position="97"/>
    </location>
</feature>
<dbReference type="EMBL" id="BOVJ01000067">
    <property type="protein sequence ID" value="GIQ63625.1"/>
    <property type="molecule type" value="Genomic_DNA"/>
</dbReference>
<feature type="region of interest" description="Disordered" evidence="2">
    <location>
        <begin position="160"/>
        <end position="203"/>
    </location>
</feature>
<organism evidence="3 4">
    <name type="scientific">Paenibacillus cisolokensis</name>
    <dbReference type="NCBI Taxonomy" id="1658519"/>
    <lineage>
        <taxon>Bacteria</taxon>
        <taxon>Bacillati</taxon>
        <taxon>Bacillota</taxon>
        <taxon>Bacilli</taxon>
        <taxon>Bacillales</taxon>
        <taxon>Paenibacillaceae</taxon>
        <taxon>Paenibacillus</taxon>
    </lineage>
</organism>
<keyword evidence="4" id="KW-1185">Reference proteome</keyword>
<reference evidence="3 4" key="1">
    <citation type="submission" date="2021-04" db="EMBL/GenBank/DDBJ databases">
        <title>Draft genome sequence of Paenibacillus cisolokensis, LC2-13A.</title>
        <authorList>
            <person name="Uke A."/>
            <person name="Chhe C."/>
            <person name="Baramee S."/>
            <person name="Kosugi A."/>
        </authorList>
    </citation>
    <scope>NUCLEOTIDE SEQUENCE [LARGE SCALE GENOMIC DNA]</scope>
    <source>
        <strain evidence="3 4">LC2-13A</strain>
    </source>
</reference>
<sequence>MDLKELLSEELYNQVMAKLGDKHKIAVVSDGSWIPKDKFNEINEAKKQAEDALKERDKQLFDLKKAAEGNEELRKQIEELQQQNKTAAEQYEAKLRDMTVTTAIKLALSGEVHDADLVLGLIDKSKIVLDDTGNVKSGLDDQVKALRESKAFLFVQKDDNGTKFKGAKPPEGSDKSGGGGQKNPWSREHFNLTEQGRILRENPELAKQLMAAAK</sequence>
<comment type="caution">
    <text evidence="3">The sequence shown here is derived from an EMBL/GenBank/DDBJ whole genome shotgun (WGS) entry which is preliminary data.</text>
</comment>
<evidence type="ECO:0000313" key="4">
    <source>
        <dbReference type="Proteomes" id="UP000680304"/>
    </source>
</evidence>
<name>A0ABQ4N626_9BACL</name>
<dbReference type="Proteomes" id="UP000680304">
    <property type="component" value="Unassembled WGS sequence"/>
</dbReference>
<evidence type="ECO:0000313" key="3">
    <source>
        <dbReference type="EMBL" id="GIQ63625.1"/>
    </source>
</evidence>
<evidence type="ECO:0000256" key="2">
    <source>
        <dbReference type="SAM" id="MobiDB-lite"/>
    </source>
</evidence>
<feature type="compositionally biased region" description="Basic and acidic residues" evidence="2">
    <location>
        <begin position="185"/>
        <end position="203"/>
    </location>
</feature>